<dbReference type="GO" id="GO:0005975">
    <property type="term" value="P:carbohydrate metabolic process"/>
    <property type="evidence" value="ECO:0007669"/>
    <property type="project" value="InterPro"/>
</dbReference>
<protein>
    <submittedName>
        <fullName evidence="3">Polysaccharide deacetylase family protein</fullName>
    </submittedName>
</protein>
<dbReference type="InterPro" id="IPR002509">
    <property type="entry name" value="NODB_dom"/>
</dbReference>
<feature type="compositionally biased region" description="Acidic residues" evidence="1">
    <location>
        <begin position="26"/>
        <end position="48"/>
    </location>
</feature>
<dbReference type="PROSITE" id="PS51677">
    <property type="entry name" value="NODB"/>
    <property type="match status" value="1"/>
</dbReference>
<dbReference type="GeneID" id="56143798"/>
<dbReference type="OrthoDB" id="10436at2157"/>
<sequence>MKRRAYLVTAAAATLGGCSALSNSETSDEPNDDDDDDDDSSDSQDPIDESAGSFDQFDDLSMWTVMEGSLELDNERAFVGEQSGRMEATESERRVMIKRRFDQPRDLSDEFPAMAFATEQDVNPIVQLTDTDGNRLLLQCDVPPGLSFAQHDLGIIRTDGDPDLSSIAHIKISAWAGDRSVTVWCDDLHFVSRPDTGKVLLQFDAGDESTATRARSALSDYDFPATAFVPTDYVGGSGYVSRGQLETLQSEGWTIASGSTASGGLAGRSESAQRDRIQGAIEWLESNGFEDGASYFGYPLNRYDETTMALVEEHHDIGFVGGYGGHADLLNPAIAPRAVGSSADEAKQLLDQTAKFRTITTLNYVDLSGESGAALEETLSYLSDLESAGDLEVVGPDDIASNHVYDG</sequence>
<keyword evidence="4" id="KW-1185">Reference proteome</keyword>
<dbReference type="InterPro" id="IPR011330">
    <property type="entry name" value="Glyco_hydro/deAcase_b/a-brl"/>
</dbReference>
<dbReference type="AlphaFoldDB" id="A0A7D6GY57"/>
<accession>A0A7D6GY57</accession>
<reference evidence="3 4" key="1">
    <citation type="submission" date="2020-07" db="EMBL/GenBank/DDBJ databases">
        <title>Natrinema (YPL30) sp. nov. and Haloterrigena xxxxxx (YPL8) sp. nov., isolated from a salt mine.</title>
        <authorList>
            <person name="Cui H."/>
        </authorList>
    </citation>
    <scope>NUCLEOTIDE SEQUENCE [LARGE SCALE GENOMIC DNA]</scope>
    <source>
        <strain evidence="3 4">YPL13</strain>
    </source>
</reference>
<evidence type="ECO:0000313" key="3">
    <source>
        <dbReference type="EMBL" id="QLK24705.1"/>
    </source>
</evidence>
<name>A0A7D6GY57_9EURY</name>
<dbReference type="PROSITE" id="PS51257">
    <property type="entry name" value="PROKAR_LIPOPROTEIN"/>
    <property type="match status" value="1"/>
</dbReference>
<dbReference type="RefSeq" id="WP_180839785.1">
    <property type="nucleotide sequence ID" value="NZ_CP059154.1"/>
</dbReference>
<proteinExistence type="predicted"/>
<dbReference type="GO" id="GO:0016810">
    <property type="term" value="F:hydrolase activity, acting on carbon-nitrogen (but not peptide) bonds"/>
    <property type="evidence" value="ECO:0007669"/>
    <property type="project" value="InterPro"/>
</dbReference>
<dbReference type="SUPFAM" id="SSF88713">
    <property type="entry name" value="Glycoside hydrolase/deacetylase"/>
    <property type="match status" value="1"/>
</dbReference>
<feature type="domain" description="NodB homology" evidence="2">
    <location>
        <begin position="197"/>
        <end position="407"/>
    </location>
</feature>
<organism evidence="3 4">
    <name type="scientific">Natrinema zhouii</name>
    <dbReference type="NCBI Taxonomy" id="1710539"/>
    <lineage>
        <taxon>Archaea</taxon>
        <taxon>Methanobacteriati</taxon>
        <taxon>Methanobacteriota</taxon>
        <taxon>Stenosarchaea group</taxon>
        <taxon>Halobacteria</taxon>
        <taxon>Halobacteriales</taxon>
        <taxon>Natrialbaceae</taxon>
        <taxon>Natrinema</taxon>
    </lineage>
</organism>
<dbReference type="Gene3D" id="3.20.20.370">
    <property type="entry name" value="Glycoside hydrolase/deacetylase"/>
    <property type="match status" value="1"/>
</dbReference>
<dbReference type="KEGG" id="nay:HYG81_11295"/>
<evidence type="ECO:0000259" key="2">
    <source>
        <dbReference type="PROSITE" id="PS51677"/>
    </source>
</evidence>
<dbReference type="EMBL" id="CP059154">
    <property type="protein sequence ID" value="QLK24705.1"/>
    <property type="molecule type" value="Genomic_DNA"/>
</dbReference>
<gene>
    <name evidence="3" type="ORF">HYG81_11295</name>
</gene>
<dbReference type="Pfam" id="PF01522">
    <property type="entry name" value="Polysacc_deac_1"/>
    <property type="match status" value="1"/>
</dbReference>
<evidence type="ECO:0000313" key="4">
    <source>
        <dbReference type="Proteomes" id="UP000510869"/>
    </source>
</evidence>
<feature type="region of interest" description="Disordered" evidence="1">
    <location>
        <begin position="17"/>
        <end position="53"/>
    </location>
</feature>
<dbReference type="CDD" id="cd10970">
    <property type="entry name" value="CE4_DAC_u1_6s"/>
    <property type="match status" value="1"/>
</dbReference>
<evidence type="ECO:0000256" key="1">
    <source>
        <dbReference type="SAM" id="MobiDB-lite"/>
    </source>
</evidence>
<dbReference type="Proteomes" id="UP000510869">
    <property type="component" value="Chromosome"/>
</dbReference>